<evidence type="ECO:0000313" key="1">
    <source>
        <dbReference type="EMBL" id="BBD06976.1"/>
    </source>
</evidence>
<dbReference type="KEGG" id="dfl:DFE_0250"/>
<dbReference type="Gene3D" id="3.40.50.150">
    <property type="entry name" value="Vaccinia Virus protein VP39"/>
    <property type="match status" value="1"/>
</dbReference>
<name>A0A2Z6AUW9_9BACT</name>
<dbReference type="EMBL" id="AP017378">
    <property type="protein sequence ID" value="BBD06976.1"/>
    <property type="molecule type" value="Genomic_DNA"/>
</dbReference>
<dbReference type="InterPro" id="IPR029063">
    <property type="entry name" value="SAM-dependent_MTases_sf"/>
</dbReference>
<dbReference type="AlphaFoldDB" id="A0A2Z6AUW9"/>
<dbReference type="CDD" id="cd02440">
    <property type="entry name" value="AdoMet_MTases"/>
    <property type="match status" value="1"/>
</dbReference>
<proteinExistence type="predicted"/>
<dbReference type="InterPro" id="IPR019410">
    <property type="entry name" value="Methyltransf_16"/>
</dbReference>
<sequence length="244" mass="27126">MSTNETISLAAPLDELLDYASQRFEVAFEPVSAGGHTLQVLQITNMIEYVERIASHAGRDGIELPFWAKIWPSSVILAHMIGTLPKTDNATLLEIGAGVGVCGLAAGAYGFESVITDINPDALIFSQINILQNGLSDRVKVQRADFSEDRLGKRFNYIIGAEVLYIEKLHRGLAKFLNAHIKHEAEAQILISRDHKRKAMRFFKLIQQDFHQASKTIGCKTTEDGDTERFLCDVIRMTPRKLAG</sequence>
<accession>A0A2Z6AUW9</accession>
<dbReference type="Proteomes" id="UP000269883">
    <property type="component" value="Chromosome"/>
</dbReference>
<keyword evidence="1" id="KW-0489">Methyltransferase</keyword>
<dbReference type="PANTHER" id="PTHR14614">
    <property type="entry name" value="HEPATOCELLULAR CARCINOMA-ASSOCIATED ANTIGEN"/>
    <property type="match status" value="1"/>
</dbReference>
<keyword evidence="1" id="KW-0808">Transferase</keyword>
<dbReference type="GO" id="GO:0032259">
    <property type="term" value="P:methylation"/>
    <property type="evidence" value="ECO:0007669"/>
    <property type="project" value="UniProtKB-KW"/>
</dbReference>
<dbReference type="SUPFAM" id="SSF53335">
    <property type="entry name" value="S-adenosyl-L-methionine-dependent methyltransferases"/>
    <property type="match status" value="1"/>
</dbReference>
<dbReference type="RefSeq" id="WP_232034846.1">
    <property type="nucleotide sequence ID" value="NZ_AP017378.1"/>
</dbReference>
<organism evidence="1 2">
    <name type="scientific">Desulfovibrio ferrophilus</name>
    <dbReference type="NCBI Taxonomy" id="241368"/>
    <lineage>
        <taxon>Bacteria</taxon>
        <taxon>Pseudomonadati</taxon>
        <taxon>Thermodesulfobacteriota</taxon>
        <taxon>Desulfovibrionia</taxon>
        <taxon>Desulfovibrionales</taxon>
        <taxon>Desulfovibrionaceae</taxon>
        <taxon>Desulfovibrio</taxon>
    </lineage>
</organism>
<dbReference type="GO" id="GO:0008168">
    <property type="term" value="F:methyltransferase activity"/>
    <property type="evidence" value="ECO:0007669"/>
    <property type="project" value="UniProtKB-KW"/>
</dbReference>
<gene>
    <name evidence="1" type="ORF">DFE_0250</name>
</gene>
<keyword evidence="2" id="KW-1185">Reference proteome</keyword>
<reference evidence="1 2" key="1">
    <citation type="journal article" date="2018" name="Sci. Adv.">
        <title>Multi-heme cytochromes provide a pathway for survival in energy-limited environments.</title>
        <authorList>
            <person name="Deng X."/>
            <person name="Dohmae N."/>
            <person name="Nealson K.H."/>
            <person name="Hashimoto K."/>
            <person name="Okamoto A."/>
        </authorList>
    </citation>
    <scope>NUCLEOTIDE SEQUENCE [LARGE SCALE GENOMIC DNA]</scope>
    <source>
        <strain evidence="1 2">IS5</strain>
    </source>
</reference>
<protein>
    <submittedName>
        <fullName evidence="1">Methyltransferase small</fullName>
    </submittedName>
</protein>
<dbReference type="Pfam" id="PF10294">
    <property type="entry name" value="Methyltransf_16"/>
    <property type="match status" value="1"/>
</dbReference>
<evidence type="ECO:0000313" key="2">
    <source>
        <dbReference type="Proteomes" id="UP000269883"/>
    </source>
</evidence>